<feature type="domain" description="DUF7918" evidence="1">
    <location>
        <begin position="10"/>
        <end position="132"/>
    </location>
</feature>
<dbReference type="EMBL" id="JAPEUR010000045">
    <property type="protein sequence ID" value="KAJ4326049.1"/>
    <property type="molecule type" value="Genomic_DNA"/>
</dbReference>
<proteinExistence type="predicted"/>
<organism evidence="2 3">
    <name type="scientific">Fusarium piperis</name>
    <dbReference type="NCBI Taxonomy" id="1435070"/>
    <lineage>
        <taxon>Eukaryota</taxon>
        <taxon>Fungi</taxon>
        <taxon>Dikarya</taxon>
        <taxon>Ascomycota</taxon>
        <taxon>Pezizomycotina</taxon>
        <taxon>Sordariomycetes</taxon>
        <taxon>Hypocreomycetidae</taxon>
        <taxon>Hypocreales</taxon>
        <taxon>Nectriaceae</taxon>
        <taxon>Fusarium</taxon>
        <taxon>Fusarium solani species complex</taxon>
    </lineage>
</organism>
<accession>A0A9W8WI31</accession>
<name>A0A9W8WI31_9HYPO</name>
<dbReference type="Proteomes" id="UP001140502">
    <property type="component" value="Unassembled WGS sequence"/>
</dbReference>
<gene>
    <name evidence="2" type="ORF">N0V84_003269</name>
</gene>
<evidence type="ECO:0000259" key="1">
    <source>
        <dbReference type="Pfam" id="PF25534"/>
    </source>
</evidence>
<reference evidence="2" key="1">
    <citation type="submission" date="2022-10" db="EMBL/GenBank/DDBJ databases">
        <title>Tapping the CABI collections for fungal endophytes: first genome assemblies for Collariella, Neodidymelliopsis, Ascochyta clinopodiicola, Didymella pomorum, Didymosphaeria variabile, Neocosmospora piperis and Neocucurbitaria cava.</title>
        <authorList>
            <person name="Hill R."/>
        </authorList>
    </citation>
    <scope>NUCLEOTIDE SEQUENCE</scope>
    <source>
        <strain evidence="2">IMI 366586</strain>
    </source>
</reference>
<evidence type="ECO:0000313" key="2">
    <source>
        <dbReference type="EMBL" id="KAJ4326049.1"/>
    </source>
</evidence>
<sequence>MAVLAGIPQVSVKVRVAGEIATEYEAPSDQVTVVNAGPELPTTHCYIEAKSGAKFGIEMTVDSCFPFPLDDNAVAMFVYIDGAWMKGVFIRSDSFLPQETAKTMEANDTLCRADQEGGEPLIKDFMFSPIVTSMRS</sequence>
<dbReference type="Pfam" id="PF25534">
    <property type="entry name" value="DUF7918"/>
    <property type="match status" value="1"/>
</dbReference>
<dbReference type="InterPro" id="IPR057678">
    <property type="entry name" value="DUF7918"/>
</dbReference>
<dbReference type="AlphaFoldDB" id="A0A9W8WI31"/>
<dbReference type="PANTHER" id="PTHR36223">
    <property type="entry name" value="BETA-LACTAMASE-TYPE TRANSPEPTIDASE FOLD DOMAIN CONTAINING PROTEIN"/>
    <property type="match status" value="1"/>
</dbReference>
<protein>
    <recommendedName>
        <fullName evidence="1">DUF7918 domain-containing protein</fullName>
    </recommendedName>
</protein>
<dbReference type="PANTHER" id="PTHR36223:SF1">
    <property type="entry name" value="TRANSCRIPTION ELONGATION FACTOR EAF N-TERMINAL DOMAIN-CONTAINING PROTEIN"/>
    <property type="match status" value="1"/>
</dbReference>
<keyword evidence="3" id="KW-1185">Reference proteome</keyword>
<comment type="caution">
    <text evidence="2">The sequence shown here is derived from an EMBL/GenBank/DDBJ whole genome shotgun (WGS) entry which is preliminary data.</text>
</comment>
<evidence type="ECO:0000313" key="3">
    <source>
        <dbReference type="Proteomes" id="UP001140502"/>
    </source>
</evidence>
<dbReference type="OrthoDB" id="3364132at2759"/>